<dbReference type="InterPro" id="IPR022755">
    <property type="entry name" value="Znf_C2H2_jaz"/>
</dbReference>
<evidence type="ECO:0000313" key="6">
    <source>
        <dbReference type="EMBL" id="KAF2135914.1"/>
    </source>
</evidence>
<feature type="compositionally biased region" description="Basic and acidic residues" evidence="4">
    <location>
        <begin position="60"/>
        <end position="83"/>
    </location>
</feature>
<dbReference type="GeneID" id="54302047"/>
<dbReference type="SMART" id="SM00451">
    <property type="entry name" value="ZnF_U1"/>
    <property type="match status" value="1"/>
</dbReference>
<dbReference type="Proteomes" id="UP000799438">
    <property type="component" value="Unassembled WGS sequence"/>
</dbReference>
<dbReference type="GO" id="GO:0008270">
    <property type="term" value="F:zinc ion binding"/>
    <property type="evidence" value="ECO:0007669"/>
    <property type="project" value="UniProtKB-KW"/>
</dbReference>
<dbReference type="OrthoDB" id="4822at2759"/>
<feature type="compositionally biased region" description="Acidic residues" evidence="4">
    <location>
        <begin position="155"/>
        <end position="166"/>
    </location>
</feature>
<proteinExistence type="predicted"/>
<organism evidence="6 7">
    <name type="scientific">Aplosporella prunicola CBS 121167</name>
    <dbReference type="NCBI Taxonomy" id="1176127"/>
    <lineage>
        <taxon>Eukaryota</taxon>
        <taxon>Fungi</taxon>
        <taxon>Dikarya</taxon>
        <taxon>Ascomycota</taxon>
        <taxon>Pezizomycotina</taxon>
        <taxon>Dothideomycetes</taxon>
        <taxon>Dothideomycetes incertae sedis</taxon>
        <taxon>Botryosphaeriales</taxon>
        <taxon>Aplosporellaceae</taxon>
        <taxon>Aplosporella</taxon>
    </lineage>
</organism>
<dbReference type="InterPro" id="IPR036236">
    <property type="entry name" value="Znf_C2H2_sf"/>
</dbReference>
<keyword evidence="3" id="KW-0862">Zinc</keyword>
<dbReference type="GO" id="GO:0003676">
    <property type="term" value="F:nucleic acid binding"/>
    <property type="evidence" value="ECO:0007669"/>
    <property type="project" value="InterPro"/>
</dbReference>
<dbReference type="AlphaFoldDB" id="A0A6A6AY74"/>
<keyword evidence="7" id="KW-1185">Reference proteome</keyword>
<feature type="domain" description="C2H2-type" evidence="5">
    <location>
        <begin position="25"/>
        <end position="47"/>
    </location>
</feature>
<evidence type="ECO:0000256" key="4">
    <source>
        <dbReference type="SAM" id="MobiDB-lite"/>
    </source>
</evidence>
<keyword evidence="1" id="KW-0479">Metal-binding</keyword>
<feature type="region of interest" description="Disordered" evidence="4">
    <location>
        <begin position="60"/>
        <end position="166"/>
    </location>
</feature>
<dbReference type="RefSeq" id="XP_033391632.1">
    <property type="nucleotide sequence ID" value="XM_033544551.1"/>
</dbReference>
<dbReference type="SUPFAM" id="SSF57667">
    <property type="entry name" value="beta-beta-alpha zinc fingers"/>
    <property type="match status" value="1"/>
</dbReference>
<keyword evidence="2" id="KW-0863">Zinc-finger</keyword>
<name>A0A6A6AY74_9PEZI</name>
<dbReference type="InterPro" id="IPR013087">
    <property type="entry name" value="Znf_C2H2_type"/>
</dbReference>
<gene>
    <name evidence="6" type="ORF">K452DRAFT_322768</name>
</gene>
<dbReference type="EMBL" id="ML995544">
    <property type="protein sequence ID" value="KAF2135914.1"/>
    <property type="molecule type" value="Genomic_DNA"/>
</dbReference>
<sequence>MPPRAFTNPAPKTESAREAAKNFFCELCQKGYARSNEYETHLTSRDHQSQVRNLPTRLKEMKQMQRDPMAAEKARRAERKANEESGLVKIDLRKPGGEAKKGGFKKGGFKSAFGEPEKDEETPVPPKKGGFKKAFGGDEDTKEERKETVVPKLADEEEDDSDLSDVDYELYDPNHGTLCIDTACKTCYPNGA</sequence>
<evidence type="ECO:0000313" key="7">
    <source>
        <dbReference type="Proteomes" id="UP000799438"/>
    </source>
</evidence>
<reference evidence="6" key="1">
    <citation type="journal article" date="2020" name="Stud. Mycol.">
        <title>101 Dothideomycetes genomes: a test case for predicting lifestyles and emergence of pathogens.</title>
        <authorList>
            <person name="Haridas S."/>
            <person name="Albert R."/>
            <person name="Binder M."/>
            <person name="Bloem J."/>
            <person name="Labutti K."/>
            <person name="Salamov A."/>
            <person name="Andreopoulos B."/>
            <person name="Baker S."/>
            <person name="Barry K."/>
            <person name="Bills G."/>
            <person name="Bluhm B."/>
            <person name="Cannon C."/>
            <person name="Castanera R."/>
            <person name="Culley D."/>
            <person name="Daum C."/>
            <person name="Ezra D."/>
            <person name="Gonzalez J."/>
            <person name="Henrissat B."/>
            <person name="Kuo A."/>
            <person name="Liang C."/>
            <person name="Lipzen A."/>
            <person name="Lutzoni F."/>
            <person name="Magnuson J."/>
            <person name="Mondo S."/>
            <person name="Nolan M."/>
            <person name="Ohm R."/>
            <person name="Pangilinan J."/>
            <person name="Park H.-J."/>
            <person name="Ramirez L."/>
            <person name="Alfaro M."/>
            <person name="Sun H."/>
            <person name="Tritt A."/>
            <person name="Yoshinaga Y."/>
            <person name="Zwiers L.-H."/>
            <person name="Turgeon B."/>
            <person name="Goodwin S."/>
            <person name="Spatafora J."/>
            <person name="Crous P."/>
            <person name="Grigoriev I."/>
        </authorList>
    </citation>
    <scope>NUCLEOTIDE SEQUENCE</scope>
    <source>
        <strain evidence="6">CBS 121167</strain>
    </source>
</reference>
<dbReference type="Pfam" id="PF12171">
    <property type="entry name" value="zf-C2H2_jaz"/>
    <property type="match status" value="1"/>
</dbReference>
<dbReference type="InterPro" id="IPR003604">
    <property type="entry name" value="Matrin/U1-like-C_Znf_C2H2"/>
</dbReference>
<evidence type="ECO:0000256" key="2">
    <source>
        <dbReference type="ARBA" id="ARBA00022771"/>
    </source>
</evidence>
<evidence type="ECO:0000256" key="1">
    <source>
        <dbReference type="ARBA" id="ARBA00022723"/>
    </source>
</evidence>
<dbReference type="PROSITE" id="PS00028">
    <property type="entry name" value="ZINC_FINGER_C2H2_1"/>
    <property type="match status" value="1"/>
</dbReference>
<dbReference type="PANTHER" id="PTHR47251">
    <property type="entry name" value="FINGER DOMAIN PROTEIN, PUTATIVE (AFU_ORTHOLOGUE AFUA_3G04180)-RELATED"/>
    <property type="match status" value="1"/>
</dbReference>
<feature type="compositionally biased region" description="Basic and acidic residues" evidence="4">
    <location>
        <begin position="90"/>
        <end position="101"/>
    </location>
</feature>
<evidence type="ECO:0000259" key="5">
    <source>
        <dbReference type="PROSITE" id="PS00028"/>
    </source>
</evidence>
<protein>
    <recommendedName>
        <fullName evidence="5">C2H2-type domain-containing protein</fullName>
    </recommendedName>
</protein>
<dbReference type="PANTHER" id="PTHR47251:SF1">
    <property type="entry name" value="FINGER DOMAIN PROTEIN, PUTATIVE (AFU_ORTHOLOGUE AFUA_3G04180)-RELATED"/>
    <property type="match status" value="1"/>
</dbReference>
<accession>A0A6A6AY74</accession>
<evidence type="ECO:0000256" key="3">
    <source>
        <dbReference type="ARBA" id="ARBA00022833"/>
    </source>
</evidence>
<dbReference type="Gene3D" id="3.30.160.60">
    <property type="entry name" value="Classic Zinc Finger"/>
    <property type="match status" value="1"/>
</dbReference>